<keyword evidence="1" id="KW-1133">Transmembrane helix</keyword>
<organism evidence="2 3">
    <name type="scientific">Cirrhinus molitorella</name>
    <name type="common">mud carp</name>
    <dbReference type="NCBI Taxonomy" id="172907"/>
    <lineage>
        <taxon>Eukaryota</taxon>
        <taxon>Metazoa</taxon>
        <taxon>Chordata</taxon>
        <taxon>Craniata</taxon>
        <taxon>Vertebrata</taxon>
        <taxon>Euteleostomi</taxon>
        <taxon>Actinopterygii</taxon>
        <taxon>Neopterygii</taxon>
        <taxon>Teleostei</taxon>
        <taxon>Ostariophysi</taxon>
        <taxon>Cypriniformes</taxon>
        <taxon>Cyprinidae</taxon>
        <taxon>Labeoninae</taxon>
        <taxon>Labeonini</taxon>
        <taxon>Cirrhinus</taxon>
    </lineage>
</organism>
<protein>
    <submittedName>
        <fullName evidence="2">Uncharacterized protein</fullName>
    </submittedName>
</protein>
<evidence type="ECO:0000256" key="1">
    <source>
        <dbReference type="SAM" id="Phobius"/>
    </source>
</evidence>
<gene>
    <name evidence="2" type="ORF">QQF64_026069</name>
</gene>
<evidence type="ECO:0000313" key="3">
    <source>
        <dbReference type="Proteomes" id="UP001558613"/>
    </source>
</evidence>
<dbReference type="EMBL" id="JAYMGO010000003">
    <property type="protein sequence ID" value="KAL1279396.1"/>
    <property type="molecule type" value="Genomic_DNA"/>
</dbReference>
<evidence type="ECO:0000313" key="2">
    <source>
        <dbReference type="EMBL" id="KAL1279396.1"/>
    </source>
</evidence>
<comment type="caution">
    <text evidence="2">The sequence shown here is derived from an EMBL/GenBank/DDBJ whole genome shotgun (WGS) entry which is preliminary data.</text>
</comment>
<keyword evidence="3" id="KW-1185">Reference proteome</keyword>
<reference evidence="2 3" key="1">
    <citation type="submission" date="2023-09" db="EMBL/GenBank/DDBJ databases">
        <authorList>
            <person name="Wang M."/>
        </authorList>
    </citation>
    <scope>NUCLEOTIDE SEQUENCE [LARGE SCALE GENOMIC DNA]</scope>
    <source>
        <strain evidence="2">GT-2023</strain>
        <tissue evidence="2">Liver</tissue>
    </source>
</reference>
<accession>A0ABR3NS26</accession>
<name>A0ABR3NS26_9TELE</name>
<dbReference type="Proteomes" id="UP001558613">
    <property type="component" value="Unassembled WGS sequence"/>
</dbReference>
<keyword evidence="1" id="KW-0812">Transmembrane</keyword>
<feature type="transmembrane region" description="Helical" evidence="1">
    <location>
        <begin position="107"/>
        <end position="126"/>
    </location>
</feature>
<sequence>MVKLLSIELDDGHQCECDSDCEPLWFSQDNRLLADPATQKLMDPVISVSSDRLLTSRCVDELRHQIHCDTSAFTLDTIFRVRNETAVTPNSDDLNEVTPDLQRSDQLWWISVLIFIFLLVLICFLLRKRIFRCFQFIRQRKAPNSRDLVMLRSDHPASSSANQFSVQRRITI</sequence>
<keyword evidence="1" id="KW-0472">Membrane</keyword>
<proteinExistence type="predicted"/>